<dbReference type="InterPro" id="IPR014710">
    <property type="entry name" value="RmlC-like_jellyroll"/>
</dbReference>
<dbReference type="STRING" id="1796606.A2G96_07435"/>
<dbReference type="InterPro" id="IPR039935">
    <property type="entry name" value="YML079W-like"/>
</dbReference>
<dbReference type="CDD" id="cd06121">
    <property type="entry name" value="cupin_YML079wp"/>
    <property type="match status" value="1"/>
</dbReference>
<dbReference type="SUPFAM" id="SSF51182">
    <property type="entry name" value="RmlC-like cupins"/>
    <property type="match status" value="1"/>
</dbReference>
<dbReference type="KEGG" id="cnan:A2G96_07435"/>
<evidence type="ECO:0000313" key="2">
    <source>
        <dbReference type="EMBL" id="AMR77582.1"/>
    </source>
</evidence>
<evidence type="ECO:0000313" key="3">
    <source>
        <dbReference type="Proteomes" id="UP000075238"/>
    </source>
</evidence>
<dbReference type="Pfam" id="PF06172">
    <property type="entry name" value="Cupin_5"/>
    <property type="match status" value="1"/>
</dbReference>
<dbReference type="Gene3D" id="2.60.120.10">
    <property type="entry name" value="Jelly Rolls"/>
    <property type="match status" value="1"/>
</dbReference>
<dbReference type="InterPro" id="IPR009327">
    <property type="entry name" value="Cupin_DUF985"/>
</dbReference>
<accession>A0A142JHM0</accession>
<dbReference type="EMBL" id="CP014844">
    <property type="protein sequence ID" value="AMR77582.1"/>
    <property type="molecule type" value="Genomic_DNA"/>
</dbReference>
<protein>
    <recommendedName>
        <fullName evidence="1">DUF985 domain-containing protein</fullName>
    </recommendedName>
</protein>
<dbReference type="Proteomes" id="UP000075238">
    <property type="component" value="Chromosome 1"/>
</dbReference>
<organism evidence="2 3">
    <name type="scientific">Cupriavidus nantongensis</name>
    <dbReference type="NCBI Taxonomy" id="1796606"/>
    <lineage>
        <taxon>Bacteria</taxon>
        <taxon>Pseudomonadati</taxon>
        <taxon>Pseudomonadota</taxon>
        <taxon>Betaproteobacteria</taxon>
        <taxon>Burkholderiales</taxon>
        <taxon>Burkholderiaceae</taxon>
        <taxon>Cupriavidus</taxon>
    </lineage>
</organism>
<evidence type="ECO:0000259" key="1">
    <source>
        <dbReference type="Pfam" id="PF06172"/>
    </source>
</evidence>
<sequence>MPDLSPTARQLIHALDLRPHPEGGYYRETYRSEERVTCQDGRTREACTAIHYMLCGNDYSAWHRIRSDELWHYHAGSPLDVHRIVDGTIVTQRLGDPLRHPGAAFQALVPGGQWFAAERVDAGGPEDFTLVGCTVAPAFQFSEFELASAATLARLVRGHDLRWQRLLR</sequence>
<dbReference type="OrthoDB" id="9798288at2"/>
<dbReference type="PANTHER" id="PTHR33387:SF3">
    <property type="entry name" value="DUF985 DOMAIN-CONTAINING PROTEIN"/>
    <property type="match status" value="1"/>
</dbReference>
<reference evidence="2 3" key="1">
    <citation type="submission" date="2016-03" db="EMBL/GenBank/DDBJ databases">
        <title>Complete genome sequence of a novel chlorpyrifos degrading bacterium, Cupriavidus nantongensis sp. X1.</title>
        <authorList>
            <person name="Fang L."/>
        </authorList>
    </citation>
    <scope>NUCLEOTIDE SEQUENCE [LARGE SCALE GENOMIC DNA]</scope>
    <source>
        <strain evidence="2 3">X1</strain>
    </source>
</reference>
<dbReference type="PANTHER" id="PTHR33387">
    <property type="entry name" value="RMLC-LIKE JELLY ROLL FOLD PROTEIN"/>
    <property type="match status" value="1"/>
</dbReference>
<dbReference type="RefSeq" id="WP_062798164.1">
    <property type="nucleotide sequence ID" value="NZ_CP014844.1"/>
</dbReference>
<dbReference type="InterPro" id="IPR011051">
    <property type="entry name" value="RmlC_Cupin_sf"/>
</dbReference>
<dbReference type="AlphaFoldDB" id="A0A142JHM0"/>
<proteinExistence type="predicted"/>
<keyword evidence="3" id="KW-1185">Reference proteome</keyword>
<name>A0A142JHM0_9BURK</name>
<feature type="domain" description="DUF985" evidence="1">
    <location>
        <begin position="10"/>
        <end position="147"/>
    </location>
</feature>
<gene>
    <name evidence="2" type="ORF">A2G96_07435</name>
</gene>